<dbReference type="EMBL" id="JACHEK010000004">
    <property type="protein sequence ID" value="MBB6144206.1"/>
    <property type="molecule type" value="Genomic_DNA"/>
</dbReference>
<keyword evidence="2" id="KW-0560">Oxidoreductase</keyword>
<comment type="cofactor">
    <cofactor evidence="1">
        <name>thiamine diphosphate</name>
        <dbReference type="ChEBI" id="CHEBI:58937"/>
    </cofactor>
</comment>
<feature type="domain" description="Dehydrogenase E1 component" evidence="4">
    <location>
        <begin position="182"/>
        <end position="255"/>
    </location>
</feature>
<sequence>MPSPLQDSAAAMAGKNGHSLISQDKFKQLFHTLIESQLLNEHLRSTGKPAAAAHREAGPAGLVLDLRREDTILLPSPTHFAHRVKGSKLKPLLEQAAAAPSAAILAQRLIEALTVALNNRIEKNDGIVLVLFDFAGRGDDSLSHYDAVFAAAVGAKLPILFVLESYDGFADSVAFKETHPTLPYISVDAHDIVAVYRVAQESIVRTREGSGPAVIELAPIPDGDENPVDKMHRYLETKGLPAKRWKTDAERRFEKELRAACHLQGDPLA</sequence>
<keyword evidence="6" id="KW-1185">Reference proteome</keyword>
<reference evidence="5 6" key="1">
    <citation type="submission" date="2020-08" db="EMBL/GenBank/DDBJ databases">
        <title>Genomic Encyclopedia of Type Strains, Phase IV (KMG-IV): sequencing the most valuable type-strain genomes for metagenomic binning, comparative biology and taxonomic classification.</title>
        <authorList>
            <person name="Goeker M."/>
        </authorList>
    </citation>
    <scope>NUCLEOTIDE SEQUENCE [LARGE SCALE GENOMIC DNA]</scope>
    <source>
        <strain evidence="5 6">DSM 103733</strain>
    </source>
</reference>
<evidence type="ECO:0000313" key="6">
    <source>
        <dbReference type="Proteomes" id="UP000538666"/>
    </source>
</evidence>
<dbReference type="GO" id="GO:0016624">
    <property type="term" value="F:oxidoreductase activity, acting on the aldehyde or oxo group of donors, disulfide as acceptor"/>
    <property type="evidence" value="ECO:0007669"/>
    <property type="project" value="InterPro"/>
</dbReference>
<keyword evidence="5" id="KW-0670">Pyruvate</keyword>
<name>A0A841JSC2_9BACT</name>
<dbReference type="Proteomes" id="UP000538666">
    <property type="component" value="Unassembled WGS sequence"/>
</dbReference>
<proteinExistence type="predicted"/>
<evidence type="ECO:0000256" key="2">
    <source>
        <dbReference type="ARBA" id="ARBA00023002"/>
    </source>
</evidence>
<dbReference type="Gene3D" id="3.40.50.970">
    <property type="match status" value="1"/>
</dbReference>
<evidence type="ECO:0000256" key="3">
    <source>
        <dbReference type="ARBA" id="ARBA00023052"/>
    </source>
</evidence>
<keyword evidence="3" id="KW-0786">Thiamine pyrophosphate</keyword>
<evidence type="ECO:0000256" key="1">
    <source>
        <dbReference type="ARBA" id="ARBA00001964"/>
    </source>
</evidence>
<comment type="caution">
    <text evidence="5">The sequence shown here is derived from an EMBL/GenBank/DDBJ whole genome shotgun (WGS) entry which is preliminary data.</text>
</comment>
<dbReference type="AlphaFoldDB" id="A0A841JSC2"/>
<gene>
    <name evidence="5" type="ORF">HNQ77_002158</name>
</gene>
<dbReference type="InterPro" id="IPR029061">
    <property type="entry name" value="THDP-binding"/>
</dbReference>
<dbReference type="SUPFAM" id="SSF52518">
    <property type="entry name" value="Thiamin diphosphate-binding fold (THDP-binding)"/>
    <property type="match status" value="1"/>
</dbReference>
<protein>
    <submittedName>
        <fullName evidence="5">TPP-dependent pyruvate/acetoin dehydrogenase alpha subunit</fullName>
    </submittedName>
</protein>
<dbReference type="InterPro" id="IPR001017">
    <property type="entry name" value="DH_E1"/>
</dbReference>
<dbReference type="RefSeq" id="WP_156185897.1">
    <property type="nucleotide sequence ID" value="NZ_JACHEK010000004.1"/>
</dbReference>
<organism evidence="5 6">
    <name type="scientific">Silvibacterium bohemicum</name>
    <dbReference type="NCBI Taxonomy" id="1577686"/>
    <lineage>
        <taxon>Bacteria</taxon>
        <taxon>Pseudomonadati</taxon>
        <taxon>Acidobacteriota</taxon>
        <taxon>Terriglobia</taxon>
        <taxon>Terriglobales</taxon>
        <taxon>Acidobacteriaceae</taxon>
        <taxon>Silvibacterium</taxon>
    </lineage>
</organism>
<dbReference type="Pfam" id="PF00676">
    <property type="entry name" value="E1_dh"/>
    <property type="match status" value="1"/>
</dbReference>
<evidence type="ECO:0000259" key="4">
    <source>
        <dbReference type="Pfam" id="PF00676"/>
    </source>
</evidence>
<accession>A0A841JSC2</accession>
<evidence type="ECO:0000313" key="5">
    <source>
        <dbReference type="EMBL" id="MBB6144206.1"/>
    </source>
</evidence>
<dbReference type="OrthoDB" id="119428at2"/>